<feature type="region of interest" description="Disordered" evidence="1">
    <location>
        <begin position="1"/>
        <end position="77"/>
    </location>
</feature>
<organism evidence="2 3">
    <name type="scientific">Portunus trituberculatus</name>
    <name type="common">Swimming crab</name>
    <name type="synonym">Neptunus trituberculatus</name>
    <dbReference type="NCBI Taxonomy" id="210409"/>
    <lineage>
        <taxon>Eukaryota</taxon>
        <taxon>Metazoa</taxon>
        <taxon>Ecdysozoa</taxon>
        <taxon>Arthropoda</taxon>
        <taxon>Crustacea</taxon>
        <taxon>Multicrustacea</taxon>
        <taxon>Malacostraca</taxon>
        <taxon>Eumalacostraca</taxon>
        <taxon>Eucarida</taxon>
        <taxon>Decapoda</taxon>
        <taxon>Pleocyemata</taxon>
        <taxon>Brachyura</taxon>
        <taxon>Eubrachyura</taxon>
        <taxon>Portunoidea</taxon>
        <taxon>Portunidae</taxon>
        <taxon>Portuninae</taxon>
        <taxon>Portunus</taxon>
    </lineage>
</organism>
<keyword evidence="3" id="KW-1185">Reference proteome</keyword>
<dbReference type="EMBL" id="VSRR010140298">
    <property type="protein sequence ID" value="MPD04283.1"/>
    <property type="molecule type" value="Genomic_DNA"/>
</dbReference>
<dbReference type="Proteomes" id="UP000324222">
    <property type="component" value="Unassembled WGS sequence"/>
</dbReference>
<proteinExistence type="predicted"/>
<reference evidence="2 3" key="1">
    <citation type="submission" date="2019-05" db="EMBL/GenBank/DDBJ databases">
        <title>Another draft genome of Portunus trituberculatus and its Hox gene families provides insights of decapod evolution.</title>
        <authorList>
            <person name="Jeong J.-H."/>
            <person name="Song I."/>
            <person name="Kim S."/>
            <person name="Choi T."/>
            <person name="Kim D."/>
            <person name="Ryu S."/>
            <person name="Kim W."/>
        </authorList>
    </citation>
    <scope>NUCLEOTIDE SEQUENCE [LARGE SCALE GENOMIC DNA]</scope>
    <source>
        <tissue evidence="2">Muscle</tissue>
    </source>
</reference>
<feature type="compositionally biased region" description="Pro residues" evidence="1">
    <location>
        <begin position="8"/>
        <end position="18"/>
    </location>
</feature>
<evidence type="ECO:0000313" key="3">
    <source>
        <dbReference type="Proteomes" id="UP000324222"/>
    </source>
</evidence>
<dbReference type="AlphaFoldDB" id="A0A5B7K6T8"/>
<accession>A0A5B7K6T8</accession>
<protein>
    <submittedName>
        <fullName evidence="2">Uncharacterized protein</fullName>
    </submittedName>
</protein>
<evidence type="ECO:0000256" key="1">
    <source>
        <dbReference type="SAM" id="MobiDB-lite"/>
    </source>
</evidence>
<feature type="compositionally biased region" description="Polar residues" evidence="1">
    <location>
        <begin position="68"/>
        <end position="77"/>
    </location>
</feature>
<name>A0A5B7K6T8_PORTR</name>
<evidence type="ECO:0000313" key="2">
    <source>
        <dbReference type="EMBL" id="MPD04283.1"/>
    </source>
</evidence>
<gene>
    <name evidence="2" type="ORF">E2C01_099962</name>
</gene>
<comment type="caution">
    <text evidence="2">The sequence shown here is derived from an EMBL/GenBank/DDBJ whole genome shotgun (WGS) entry which is preliminary data.</text>
</comment>
<sequence length="77" mass="8275">MVNIPSPSTVPMPTPAPQQPHARHSPVAHTTRATARRPRCLPESLPAVWPPPVTGSRPATLHAHHTHLSSPLNTALH</sequence>